<dbReference type="PROSITE" id="PS50943">
    <property type="entry name" value="HTH_CROC1"/>
    <property type="match status" value="1"/>
</dbReference>
<organism evidence="5 6">
    <name type="scientific">Acidithiobacillus marinus</name>
    <dbReference type="NCBI Taxonomy" id="187490"/>
    <lineage>
        <taxon>Bacteria</taxon>
        <taxon>Pseudomonadati</taxon>
        <taxon>Pseudomonadota</taxon>
        <taxon>Acidithiobacillia</taxon>
        <taxon>Acidithiobacillales</taxon>
        <taxon>Acidithiobacillaceae</taxon>
        <taxon>Acidithiobacillus</taxon>
    </lineage>
</organism>
<dbReference type="InParanoid" id="A0A2I1DJU8"/>
<keyword evidence="1" id="KW-0805">Transcription regulation</keyword>
<evidence type="ECO:0000256" key="2">
    <source>
        <dbReference type="ARBA" id="ARBA00023125"/>
    </source>
</evidence>
<dbReference type="PANTHER" id="PTHR36511">
    <property type="entry name" value="MERR FAMILY BACTERIAL REGULATORY PROTEIN"/>
    <property type="match status" value="1"/>
</dbReference>
<protein>
    <submittedName>
        <fullName evidence="5">Transcriptional regulator</fullName>
    </submittedName>
</protein>
<dbReference type="AlphaFoldDB" id="A0A2I1DJU8"/>
<keyword evidence="3" id="KW-0804">Transcription</keyword>
<dbReference type="PANTHER" id="PTHR36511:SF4">
    <property type="entry name" value="ANTITOXIN MQSA"/>
    <property type="match status" value="1"/>
</dbReference>
<evidence type="ECO:0000256" key="3">
    <source>
        <dbReference type="ARBA" id="ARBA00023163"/>
    </source>
</evidence>
<dbReference type="InterPro" id="IPR010982">
    <property type="entry name" value="Lambda_DNA-bd_dom_sf"/>
</dbReference>
<dbReference type="CDD" id="cd00093">
    <property type="entry name" value="HTH_XRE"/>
    <property type="match status" value="1"/>
</dbReference>
<dbReference type="InterPro" id="IPR001387">
    <property type="entry name" value="Cro/C1-type_HTH"/>
</dbReference>
<dbReference type="InterPro" id="IPR052359">
    <property type="entry name" value="HTH-type_reg/antitoxin"/>
</dbReference>
<reference evidence="5 6" key="1">
    <citation type="submission" date="2017-03" db="EMBL/GenBank/DDBJ databases">
        <title>Draft genime sequence of the acidophilic sulfur-oxidizing bacterium Acidithiobacillus sp. SH, isolated from seawater.</title>
        <authorList>
            <person name="Sharmin S."/>
            <person name="Tokuhisa M."/>
            <person name="Kanao T."/>
            <person name="Kamimura K."/>
        </authorList>
    </citation>
    <scope>NUCLEOTIDE SEQUENCE [LARGE SCALE GENOMIC DNA]</scope>
    <source>
        <strain evidence="5 6">SH</strain>
    </source>
</reference>
<keyword evidence="2" id="KW-0238">DNA-binding</keyword>
<dbReference type="Proteomes" id="UP000234329">
    <property type="component" value="Unassembled WGS sequence"/>
</dbReference>
<gene>
    <name evidence="5" type="ORF">B1757_11290</name>
</gene>
<evidence type="ECO:0000256" key="1">
    <source>
        <dbReference type="ARBA" id="ARBA00023015"/>
    </source>
</evidence>
<proteinExistence type="predicted"/>
<dbReference type="EMBL" id="MXAV01000042">
    <property type="protein sequence ID" value="PKY10142.1"/>
    <property type="molecule type" value="Genomic_DNA"/>
</dbReference>
<accession>A0A2I1DJU8</accession>
<dbReference type="OrthoDB" id="9799384at2"/>
<sequence>MSEAFQSIKAGLEQAIEHAQGKPIEAKVHRLSPLDVKAIRTKVGMSQSEFATSFGISVGTLRHWEQGNREPHGPARVLLNLLAKEPKVVLDALQR</sequence>
<dbReference type="Pfam" id="PF01381">
    <property type="entry name" value="HTH_3"/>
    <property type="match status" value="1"/>
</dbReference>
<dbReference type="SMART" id="SM00530">
    <property type="entry name" value="HTH_XRE"/>
    <property type="match status" value="1"/>
</dbReference>
<dbReference type="RefSeq" id="WP_101538417.1">
    <property type="nucleotide sequence ID" value="NZ_MXAV01000042.1"/>
</dbReference>
<keyword evidence="6" id="KW-1185">Reference proteome</keyword>
<dbReference type="InterPro" id="IPR047761">
    <property type="entry name" value="NadS-like"/>
</dbReference>
<evidence type="ECO:0000313" key="6">
    <source>
        <dbReference type="Proteomes" id="UP000234329"/>
    </source>
</evidence>
<dbReference type="GO" id="GO:0003677">
    <property type="term" value="F:DNA binding"/>
    <property type="evidence" value="ECO:0007669"/>
    <property type="project" value="UniProtKB-KW"/>
</dbReference>
<evidence type="ECO:0000313" key="5">
    <source>
        <dbReference type="EMBL" id="PKY10142.1"/>
    </source>
</evidence>
<dbReference type="NCBIfam" id="NF041265">
    <property type="entry name" value="NadS"/>
    <property type="match status" value="1"/>
</dbReference>
<dbReference type="Gene3D" id="1.10.260.40">
    <property type="entry name" value="lambda repressor-like DNA-binding domains"/>
    <property type="match status" value="1"/>
</dbReference>
<feature type="domain" description="HTH cro/C1-type" evidence="4">
    <location>
        <begin position="36"/>
        <end position="71"/>
    </location>
</feature>
<evidence type="ECO:0000259" key="4">
    <source>
        <dbReference type="PROSITE" id="PS50943"/>
    </source>
</evidence>
<name>A0A2I1DJU8_9PROT</name>
<comment type="caution">
    <text evidence="5">The sequence shown here is derived from an EMBL/GenBank/DDBJ whole genome shotgun (WGS) entry which is preliminary data.</text>
</comment>
<dbReference type="FunCoup" id="A0A2I1DJU8">
    <property type="interactions" value="20"/>
</dbReference>
<dbReference type="SUPFAM" id="SSF47413">
    <property type="entry name" value="lambda repressor-like DNA-binding domains"/>
    <property type="match status" value="1"/>
</dbReference>